<dbReference type="SUPFAM" id="SSF53756">
    <property type="entry name" value="UDP-Glycosyltransferase/glycogen phosphorylase"/>
    <property type="match status" value="1"/>
</dbReference>
<gene>
    <name evidence="2" type="ORF">ACFO8M_01025</name>
</gene>
<organism evidence="2 3">
    <name type="scientific">Glycomyces rhizosphaerae</name>
    <dbReference type="NCBI Taxonomy" id="2054422"/>
    <lineage>
        <taxon>Bacteria</taxon>
        <taxon>Bacillati</taxon>
        <taxon>Actinomycetota</taxon>
        <taxon>Actinomycetes</taxon>
        <taxon>Glycomycetales</taxon>
        <taxon>Glycomycetaceae</taxon>
        <taxon>Glycomyces</taxon>
    </lineage>
</organism>
<feature type="transmembrane region" description="Helical" evidence="1">
    <location>
        <begin position="38"/>
        <end position="57"/>
    </location>
</feature>
<evidence type="ECO:0000313" key="2">
    <source>
        <dbReference type="EMBL" id="MFC3491069.1"/>
    </source>
</evidence>
<dbReference type="InterPro" id="IPR006311">
    <property type="entry name" value="TAT_signal"/>
</dbReference>
<evidence type="ECO:0000313" key="3">
    <source>
        <dbReference type="Proteomes" id="UP001595712"/>
    </source>
</evidence>
<comment type="caution">
    <text evidence="2">The sequence shown here is derived from an EMBL/GenBank/DDBJ whole genome shotgun (WGS) entry which is preliminary data.</text>
</comment>
<keyword evidence="1" id="KW-0812">Transmembrane</keyword>
<name>A0ABV7PU81_9ACTN</name>
<keyword evidence="3" id="KW-1185">Reference proteome</keyword>
<proteinExistence type="predicted"/>
<sequence>MNLPAVLSRRRPSRRLVLTGAAAASTAALPFVLDPPYALAVAGLVLIAFIGLSWRAAARIKRLRRDIAAKHAATDLLRTRAEQSFSESGDDRRARRILQSLAGGFPYSAVKEARSFASQTKIPFADRLALLRSVEAWQLETEQAQLAAPKRSVFDVVFISHCGLPGGNTSANTAEIGICRDLGLKVGLLHHPVYQWDPNAPLNPRIEELIDGESVRLIGFDDEVECALAVVRPPISLMHPLERRPRITAGRTVVIANQTPFKFYGAEGPRDAAWDIATVERNVTDWLGAHTWYAGGPLVRATLHEHHAEEIADLDLAPEPWNEVIELDRWRLDERRVPDGRIRIGRHSRDHKLKWPEHRETLLACYPDREPFEIHVLGGAEIPARLLDGLPENWTVHPFNSLTARDFLAGIDVMAYFIASDGMEAFGRAPLEAMAAGVPVIMDRRFAPTFGPAAVYCEPDEVAAVAERLTADPDAYAAQQEAAWSHLADRFSGKSLMDRLPLPAVASGPA</sequence>
<keyword evidence="1" id="KW-1133">Transmembrane helix</keyword>
<protein>
    <submittedName>
        <fullName evidence="2">Glycosyltransferase</fullName>
    </submittedName>
</protein>
<dbReference type="EMBL" id="JBHRWO010000004">
    <property type="protein sequence ID" value="MFC3491069.1"/>
    <property type="molecule type" value="Genomic_DNA"/>
</dbReference>
<dbReference type="Proteomes" id="UP001595712">
    <property type="component" value="Unassembled WGS sequence"/>
</dbReference>
<evidence type="ECO:0000256" key="1">
    <source>
        <dbReference type="SAM" id="Phobius"/>
    </source>
</evidence>
<dbReference type="PROSITE" id="PS51318">
    <property type="entry name" value="TAT"/>
    <property type="match status" value="1"/>
</dbReference>
<dbReference type="RefSeq" id="WP_387969297.1">
    <property type="nucleotide sequence ID" value="NZ_JBHRWO010000004.1"/>
</dbReference>
<reference evidence="3" key="1">
    <citation type="journal article" date="2019" name="Int. J. Syst. Evol. Microbiol.">
        <title>The Global Catalogue of Microorganisms (GCM) 10K type strain sequencing project: providing services to taxonomists for standard genome sequencing and annotation.</title>
        <authorList>
            <consortium name="The Broad Institute Genomics Platform"/>
            <consortium name="The Broad Institute Genome Sequencing Center for Infectious Disease"/>
            <person name="Wu L."/>
            <person name="Ma J."/>
        </authorList>
    </citation>
    <scope>NUCLEOTIDE SEQUENCE [LARGE SCALE GENOMIC DNA]</scope>
    <source>
        <strain evidence="3">CGMCC 4.7396</strain>
    </source>
</reference>
<keyword evidence="1" id="KW-0472">Membrane</keyword>
<dbReference type="Gene3D" id="3.40.50.2000">
    <property type="entry name" value="Glycogen Phosphorylase B"/>
    <property type="match status" value="1"/>
</dbReference>
<accession>A0ABV7PU81</accession>